<dbReference type="Gene3D" id="3.30.420.40">
    <property type="match status" value="2"/>
</dbReference>
<keyword evidence="3" id="KW-0119">Carbohydrate metabolism</keyword>
<dbReference type="Pfam" id="PF00480">
    <property type="entry name" value="ROK"/>
    <property type="match status" value="1"/>
</dbReference>
<sequence length="387" mass="43080">MITGDASYIKKMNRSLILKEILKEGMLSRADVSKATALTRATVSGQVADLLDEELVVEKEIEYNLVGRKPIMLSVNAEAGYAIGIDLEFDQISFAISNLQGSLVQSETMKLQATSYPDILSLLIAQIKHYQEGFAASRYGIIGIVIAIHGLVSTDEVIHYIPSFDWHDVPLKNDLEKALGLEVKLENNANLSAFAERVFFHHETDDLLSVTLYSGIGMGMMINHSFFRGQDGFAGEIGHMIVVPGGQPCNCGNKGCWEKYASETSVFQILRANKPEAEITYEQIERWIKDKDPEVTSVMEQFMYYLSIGLNNIINIYNPEVVVLDSELLRIYPDSLRAIESNLNSRVSHYREIKLSTIGKKSCSLGACAIAIQNFLQVPVLNLPYKG</sequence>
<dbReference type="InterPro" id="IPR000600">
    <property type="entry name" value="ROK"/>
</dbReference>
<proteinExistence type="inferred from homology"/>
<keyword evidence="4" id="KW-0418">Kinase</keyword>
<evidence type="ECO:0000313" key="4">
    <source>
        <dbReference type="EMBL" id="SFE54154.1"/>
    </source>
</evidence>
<dbReference type="PROSITE" id="PS01125">
    <property type="entry name" value="ROK"/>
    <property type="match status" value="1"/>
</dbReference>
<accession>A0A1I2BDB7</accession>
<dbReference type="EMBL" id="FOMT01000003">
    <property type="protein sequence ID" value="SFE54154.1"/>
    <property type="molecule type" value="Genomic_DNA"/>
</dbReference>
<dbReference type="SUPFAM" id="SSF46785">
    <property type="entry name" value="Winged helix' DNA-binding domain"/>
    <property type="match status" value="1"/>
</dbReference>
<keyword evidence="5" id="KW-1185">Reference proteome</keyword>
<evidence type="ECO:0000256" key="1">
    <source>
        <dbReference type="ARBA" id="ARBA00002486"/>
    </source>
</evidence>
<organism evidence="4 5">
    <name type="scientific">Paenibacillus catalpae</name>
    <dbReference type="NCBI Taxonomy" id="1045775"/>
    <lineage>
        <taxon>Bacteria</taxon>
        <taxon>Bacillati</taxon>
        <taxon>Bacillota</taxon>
        <taxon>Bacilli</taxon>
        <taxon>Bacillales</taxon>
        <taxon>Paenibacillaceae</taxon>
        <taxon>Paenibacillus</taxon>
    </lineage>
</organism>
<dbReference type="InterPro" id="IPR036390">
    <property type="entry name" value="WH_DNA-bd_sf"/>
</dbReference>
<dbReference type="STRING" id="1045775.SAMN05216378_3480"/>
<keyword evidence="4" id="KW-0808">Transferase</keyword>
<comment type="function">
    <text evidence="1">Transcriptional repressor of xylose-utilizing enzymes.</text>
</comment>
<dbReference type="GO" id="GO:0016301">
    <property type="term" value="F:kinase activity"/>
    <property type="evidence" value="ECO:0007669"/>
    <property type="project" value="UniProtKB-KW"/>
</dbReference>
<dbReference type="InterPro" id="IPR043129">
    <property type="entry name" value="ATPase_NBD"/>
</dbReference>
<dbReference type="PANTHER" id="PTHR18964">
    <property type="entry name" value="ROK (REPRESSOR, ORF, KINASE) FAMILY"/>
    <property type="match status" value="1"/>
</dbReference>
<dbReference type="InterPro" id="IPR049874">
    <property type="entry name" value="ROK_cs"/>
</dbReference>
<dbReference type="InterPro" id="IPR036388">
    <property type="entry name" value="WH-like_DNA-bd_sf"/>
</dbReference>
<evidence type="ECO:0000313" key="5">
    <source>
        <dbReference type="Proteomes" id="UP000198855"/>
    </source>
</evidence>
<dbReference type="OrthoDB" id="9796533at2"/>
<protein>
    <submittedName>
        <fullName evidence="4">Sugar kinase of the NBD/HSP70 family, may contain an N-terminal HTH domain</fullName>
    </submittedName>
</protein>
<dbReference type="GO" id="GO:0042732">
    <property type="term" value="P:D-xylose metabolic process"/>
    <property type="evidence" value="ECO:0007669"/>
    <property type="project" value="UniProtKB-KW"/>
</dbReference>
<dbReference type="Gene3D" id="1.10.10.10">
    <property type="entry name" value="Winged helix-like DNA-binding domain superfamily/Winged helix DNA-binding domain"/>
    <property type="match status" value="1"/>
</dbReference>
<gene>
    <name evidence="4" type="ORF">SAMN05216378_3480</name>
</gene>
<dbReference type="Proteomes" id="UP000198855">
    <property type="component" value="Unassembled WGS sequence"/>
</dbReference>
<dbReference type="SUPFAM" id="SSF53067">
    <property type="entry name" value="Actin-like ATPase domain"/>
    <property type="match status" value="1"/>
</dbReference>
<keyword evidence="3" id="KW-0859">Xylose metabolism</keyword>
<dbReference type="PANTHER" id="PTHR18964:SF149">
    <property type="entry name" value="BIFUNCTIONAL UDP-N-ACETYLGLUCOSAMINE 2-EPIMERASE_N-ACETYLMANNOSAMINE KINASE"/>
    <property type="match status" value="1"/>
</dbReference>
<name>A0A1I2BDB7_9BACL</name>
<dbReference type="AlphaFoldDB" id="A0A1I2BDB7"/>
<evidence type="ECO:0000256" key="2">
    <source>
        <dbReference type="ARBA" id="ARBA00006479"/>
    </source>
</evidence>
<dbReference type="CDD" id="cd24077">
    <property type="entry name" value="ASKHA_ATPase_ROK_SaXylR-like"/>
    <property type="match status" value="1"/>
</dbReference>
<dbReference type="RefSeq" id="WP_091187374.1">
    <property type="nucleotide sequence ID" value="NZ_FOMT01000003.1"/>
</dbReference>
<reference evidence="5" key="1">
    <citation type="submission" date="2016-10" db="EMBL/GenBank/DDBJ databases">
        <authorList>
            <person name="Varghese N."/>
            <person name="Submissions S."/>
        </authorList>
    </citation>
    <scope>NUCLEOTIDE SEQUENCE [LARGE SCALE GENOMIC DNA]</scope>
    <source>
        <strain evidence="5">CGMCC 1.10784</strain>
    </source>
</reference>
<comment type="similarity">
    <text evidence="2">Belongs to the ROK (NagC/XylR) family.</text>
</comment>
<evidence type="ECO:0000256" key="3">
    <source>
        <dbReference type="ARBA" id="ARBA00022629"/>
    </source>
</evidence>